<reference evidence="2 3" key="1">
    <citation type="submission" date="2024-02" db="EMBL/GenBank/DDBJ databases">
        <title>Full genome sequence of Nocardioides kribbensis.</title>
        <authorList>
            <person name="Poletto B.L."/>
            <person name="Silva G."/>
            <person name="Galante D."/>
            <person name="Campos K.R."/>
            <person name="Santos M.B.N."/>
            <person name="Sacchi C.T."/>
        </authorList>
    </citation>
    <scope>NUCLEOTIDE SEQUENCE [LARGE SCALE GENOMIC DNA]</scope>
    <source>
        <strain evidence="2 3">O4R</strain>
    </source>
</reference>
<feature type="transmembrane region" description="Helical" evidence="1">
    <location>
        <begin position="42"/>
        <end position="66"/>
    </location>
</feature>
<accession>A0ABV1NTG7</accession>
<comment type="caution">
    <text evidence="2">The sequence shown here is derived from an EMBL/GenBank/DDBJ whole genome shotgun (WGS) entry which is preliminary data.</text>
</comment>
<evidence type="ECO:0000313" key="2">
    <source>
        <dbReference type="EMBL" id="MEQ7845789.1"/>
    </source>
</evidence>
<keyword evidence="1" id="KW-1133">Transmembrane helix</keyword>
<name>A0ABV1NTG7_9ACTN</name>
<keyword evidence="1" id="KW-0472">Membrane</keyword>
<dbReference type="Proteomes" id="UP001482520">
    <property type="component" value="Unassembled WGS sequence"/>
</dbReference>
<keyword evidence="1" id="KW-0812">Transmembrane</keyword>
<evidence type="ECO:0000256" key="1">
    <source>
        <dbReference type="SAM" id="Phobius"/>
    </source>
</evidence>
<protein>
    <submittedName>
        <fullName evidence="2">Uncharacterized protein</fullName>
    </submittedName>
</protein>
<gene>
    <name evidence="2" type="ORF">V6R90_00765</name>
</gene>
<proteinExistence type="predicted"/>
<dbReference type="RefSeq" id="WP_349803485.1">
    <property type="nucleotide sequence ID" value="NZ_JBEGDP010000001.1"/>
</dbReference>
<evidence type="ECO:0000313" key="3">
    <source>
        <dbReference type="Proteomes" id="UP001482520"/>
    </source>
</evidence>
<dbReference type="EMBL" id="JBEGDP010000001">
    <property type="protein sequence ID" value="MEQ7845789.1"/>
    <property type="molecule type" value="Genomic_DNA"/>
</dbReference>
<sequence length="120" mass="13128">MPEPVPIGVWLVERSARLWRTLIDPWAEKVGRLAGEERWLPAGAHFVAGFVPVLVVGYGIGWLLGLGLSVPLTVMSEWASTIAGRWGLAVTVDLDGWLWSLFTLLPYGLRPASTPKKSGH</sequence>
<keyword evidence="3" id="KW-1185">Reference proteome</keyword>
<organism evidence="2 3">
    <name type="scientific">Nocardioides kribbensis</name>
    <dbReference type="NCBI Taxonomy" id="305517"/>
    <lineage>
        <taxon>Bacteria</taxon>
        <taxon>Bacillati</taxon>
        <taxon>Actinomycetota</taxon>
        <taxon>Actinomycetes</taxon>
        <taxon>Propionibacteriales</taxon>
        <taxon>Nocardioidaceae</taxon>
        <taxon>Nocardioides</taxon>
    </lineage>
</organism>